<evidence type="ECO:0000313" key="1">
    <source>
        <dbReference type="EMBL" id="GGC71187.1"/>
    </source>
</evidence>
<dbReference type="EMBL" id="BMJH01000003">
    <property type="protein sequence ID" value="GGC71187.1"/>
    <property type="molecule type" value="Genomic_DNA"/>
</dbReference>
<proteinExistence type="predicted"/>
<dbReference type="SUPFAM" id="SSF55961">
    <property type="entry name" value="Bet v1-like"/>
    <property type="match status" value="1"/>
</dbReference>
<name>A0A916UGN2_9ACTN</name>
<comment type="caution">
    <text evidence="1">The sequence shown here is derived from an EMBL/GenBank/DDBJ whole genome shotgun (WGS) entry which is preliminary data.</text>
</comment>
<dbReference type="Proteomes" id="UP000641514">
    <property type="component" value="Unassembled WGS sequence"/>
</dbReference>
<organism evidence="1 2">
    <name type="scientific">Hoyosella rhizosphaerae</name>
    <dbReference type="NCBI Taxonomy" id="1755582"/>
    <lineage>
        <taxon>Bacteria</taxon>
        <taxon>Bacillati</taxon>
        <taxon>Actinomycetota</taxon>
        <taxon>Actinomycetes</taxon>
        <taxon>Mycobacteriales</taxon>
        <taxon>Hoyosellaceae</taxon>
        <taxon>Hoyosella</taxon>
    </lineage>
</organism>
<reference evidence="1" key="1">
    <citation type="journal article" date="2014" name="Int. J. Syst. Evol. Microbiol.">
        <title>Complete genome sequence of Corynebacterium casei LMG S-19264T (=DSM 44701T), isolated from a smear-ripened cheese.</title>
        <authorList>
            <consortium name="US DOE Joint Genome Institute (JGI-PGF)"/>
            <person name="Walter F."/>
            <person name="Albersmeier A."/>
            <person name="Kalinowski J."/>
            <person name="Ruckert C."/>
        </authorList>
    </citation>
    <scope>NUCLEOTIDE SEQUENCE</scope>
    <source>
        <strain evidence="1">CGMCC 1.15478</strain>
    </source>
</reference>
<dbReference type="AlphaFoldDB" id="A0A916UGN2"/>
<gene>
    <name evidence="1" type="ORF">GCM10011410_25110</name>
</gene>
<protein>
    <recommendedName>
        <fullName evidence="3">Polyketide cyclase / dehydrase and lipid transport</fullName>
    </recommendedName>
</protein>
<evidence type="ECO:0000313" key="2">
    <source>
        <dbReference type="Proteomes" id="UP000641514"/>
    </source>
</evidence>
<evidence type="ECO:0008006" key="3">
    <source>
        <dbReference type="Google" id="ProtNLM"/>
    </source>
</evidence>
<reference evidence="1" key="2">
    <citation type="submission" date="2020-09" db="EMBL/GenBank/DDBJ databases">
        <authorList>
            <person name="Sun Q."/>
            <person name="Zhou Y."/>
        </authorList>
    </citation>
    <scope>NUCLEOTIDE SEQUENCE</scope>
    <source>
        <strain evidence="1">CGMCC 1.15478</strain>
    </source>
</reference>
<sequence>MEVSSIHVADDTFVAAPPAIVAEVFQDQRRWRRWWPDLRLDVRQDRGEQGIRWLVAGKLDGTMEVWLEPNLDGTTVHYFLHAEPVGGNVDIASLPEANRARRVAGRAMALEVKFLAEQGRRPGEPAVGAAPAR</sequence>
<accession>A0A916UGN2</accession>
<keyword evidence="2" id="KW-1185">Reference proteome</keyword>